<evidence type="ECO:0000256" key="17">
    <source>
        <dbReference type="ARBA" id="ARBA00024169"/>
    </source>
</evidence>
<feature type="repeat" description="Solcar" evidence="19">
    <location>
        <begin position="110"/>
        <end position="201"/>
    </location>
</feature>
<evidence type="ECO:0000256" key="12">
    <source>
        <dbReference type="ARBA" id="ARBA00022889"/>
    </source>
</evidence>
<dbReference type="FunFam" id="2.10.25.10:FF:000070">
    <property type="entry name" value="Thrombospondin 2"/>
    <property type="match status" value="1"/>
</dbReference>
<dbReference type="Pfam" id="PF00093">
    <property type="entry name" value="VWC"/>
    <property type="match status" value="1"/>
</dbReference>
<feature type="domain" description="EGF-like" evidence="22">
    <location>
        <begin position="571"/>
        <end position="615"/>
    </location>
</feature>
<dbReference type="GO" id="GO:0005743">
    <property type="term" value="C:mitochondrial inner membrane"/>
    <property type="evidence" value="ECO:0007669"/>
    <property type="project" value="InterPro"/>
</dbReference>
<dbReference type="PROSITE" id="PS50920">
    <property type="entry name" value="SOLCAR"/>
    <property type="match status" value="2"/>
</dbReference>
<keyword evidence="13" id="KW-1133">Transmembrane helix</keyword>
<comment type="caution">
    <text evidence="25">The sequence shown here is derived from an EMBL/GenBank/DDBJ whole genome shotgun (WGS) entry which is preliminary data.</text>
</comment>
<dbReference type="FunFam" id="4.10.1080.10:FF:000001">
    <property type="entry name" value="Thrombospondin 3"/>
    <property type="match status" value="2"/>
</dbReference>
<keyword evidence="14 19" id="KW-0472">Membrane</keyword>
<dbReference type="InterPro" id="IPR018108">
    <property type="entry name" value="MCP_transmembrane"/>
</dbReference>
<keyword evidence="12" id="KW-0130">Cell adhesion</keyword>
<dbReference type="Gene3D" id="2.10.25.10">
    <property type="entry name" value="Laminin"/>
    <property type="match status" value="3"/>
</dbReference>
<dbReference type="SUPFAM" id="SSF82895">
    <property type="entry name" value="TSP-1 type 1 repeat"/>
    <property type="match status" value="3"/>
</dbReference>
<comment type="catalytic activity">
    <reaction evidence="17">
        <text>H(+)(in) = H(+)(out)</text>
        <dbReference type="Rhea" id="RHEA:34979"/>
        <dbReference type="ChEBI" id="CHEBI:15378"/>
    </reaction>
</comment>
<dbReference type="PROSITE" id="PS50092">
    <property type="entry name" value="TSP1"/>
    <property type="match status" value="3"/>
</dbReference>
<evidence type="ECO:0000259" key="22">
    <source>
        <dbReference type="PROSITE" id="PS50026"/>
    </source>
</evidence>
<evidence type="ECO:0000259" key="24">
    <source>
        <dbReference type="PROSITE" id="PS51236"/>
    </source>
</evidence>
<dbReference type="Gene3D" id="6.20.200.20">
    <property type="match status" value="1"/>
</dbReference>
<dbReference type="FunFam" id="2.10.25.10:FF:000025">
    <property type="entry name" value="Thrombospondin 3"/>
    <property type="match status" value="1"/>
</dbReference>
<dbReference type="GO" id="GO:1990544">
    <property type="term" value="P:mitochondrial ATP transmembrane transport"/>
    <property type="evidence" value="ECO:0007669"/>
    <property type="project" value="InterPro"/>
</dbReference>
<evidence type="ECO:0000256" key="18">
    <source>
        <dbReference type="PROSITE-ProRule" id="PRU00076"/>
    </source>
</evidence>
<dbReference type="InterPro" id="IPR008859">
    <property type="entry name" value="Thrombospondin_C"/>
</dbReference>
<dbReference type="InterPro" id="IPR000742">
    <property type="entry name" value="EGF"/>
</dbReference>
<evidence type="ECO:0000256" key="1">
    <source>
        <dbReference type="ARBA" id="ARBA00004141"/>
    </source>
</evidence>
<evidence type="ECO:0000256" key="16">
    <source>
        <dbReference type="ARBA" id="ARBA00023180"/>
    </source>
</evidence>
<keyword evidence="11 20" id="KW-0106">Calcium</keyword>
<dbReference type="PROSITE" id="PS01208">
    <property type="entry name" value="VWFC_1"/>
    <property type="match status" value="1"/>
</dbReference>
<dbReference type="FunFam" id="2.60.120.200:FF:000009">
    <property type="entry name" value="Thrombospondin 1"/>
    <property type="match status" value="2"/>
</dbReference>
<keyword evidence="7" id="KW-0358">Heparin-binding</keyword>
<dbReference type="InterPro" id="IPR036383">
    <property type="entry name" value="TSP1_rpt_sf"/>
</dbReference>
<evidence type="ECO:0000256" key="3">
    <source>
        <dbReference type="ARBA" id="ARBA00009456"/>
    </source>
</evidence>
<dbReference type="GO" id="GO:0005509">
    <property type="term" value="F:calcium ion binding"/>
    <property type="evidence" value="ECO:0007669"/>
    <property type="project" value="UniProtKB-UniRule"/>
</dbReference>
<dbReference type="PRINTS" id="PR01705">
    <property type="entry name" value="TSP1REPEAT"/>
</dbReference>
<evidence type="ECO:0000256" key="4">
    <source>
        <dbReference type="ARBA" id="ARBA00022448"/>
    </source>
</evidence>
<feature type="region of interest" description="Disordered" evidence="21">
    <location>
        <begin position="642"/>
        <end position="726"/>
    </location>
</feature>
<evidence type="ECO:0000256" key="11">
    <source>
        <dbReference type="ARBA" id="ARBA00022837"/>
    </source>
</evidence>
<dbReference type="PRINTS" id="PR00927">
    <property type="entry name" value="ADPTRNSLCASE"/>
</dbReference>
<keyword evidence="6 18" id="KW-0245">EGF-like domain</keyword>
<dbReference type="InterPro" id="IPR013320">
    <property type="entry name" value="ConA-like_dom_sf"/>
</dbReference>
<dbReference type="InterPro" id="IPR002113">
    <property type="entry name" value="ADT_euk_type"/>
</dbReference>
<feature type="repeat" description="Solcar" evidence="19">
    <location>
        <begin position="6"/>
        <end position="98"/>
    </location>
</feature>
<feature type="repeat" description="TSP type-3" evidence="20">
    <location>
        <begin position="715"/>
        <end position="750"/>
    </location>
</feature>
<dbReference type="InterPro" id="IPR023395">
    <property type="entry name" value="MCP_dom_sf"/>
</dbReference>
<dbReference type="GO" id="GO:0008201">
    <property type="term" value="F:heparin binding"/>
    <property type="evidence" value="ECO:0007669"/>
    <property type="project" value="UniProtKB-KW"/>
</dbReference>
<dbReference type="GO" id="GO:0140021">
    <property type="term" value="P:mitochondrial ADP transmembrane transport"/>
    <property type="evidence" value="ECO:0007669"/>
    <property type="project" value="InterPro"/>
</dbReference>
<dbReference type="Gene3D" id="4.10.1080.10">
    <property type="entry name" value="TSP type-3 repeat"/>
    <property type="match status" value="1"/>
</dbReference>
<accession>A0A662YU28</accession>
<keyword evidence="15" id="KW-1015">Disulfide bond</keyword>
<evidence type="ECO:0000256" key="8">
    <source>
        <dbReference type="ARBA" id="ARBA00022692"/>
    </source>
</evidence>
<dbReference type="Pfam" id="PF00153">
    <property type="entry name" value="Mito_carr"/>
    <property type="match status" value="2"/>
</dbReference>
<proteinExistence type="inferred from homology"/>
<organism evidence="25 26">
    <name type="scientific">Acipenser ruthenus</name>
    <name type="common">Sterlet sturgeon</name>
    <dbReference type="NCBI Taxonomy" id="7906"/>
    <lineage>
        <taxon>Eukaryota</taxon>
        <taxon>Metazoa</taxon>
        <taxon>Chordata</taxon>
        <taxon>Craniata</taxon>
        <taxon>Vertebrata</taxon>
        <taxon>Euteleostomi</taxon>
        <taxon>Actinopterygii</taxon>
        <taxon>Chondrostei</taxon>
        <taxon>Acipenseriformes</taxon>
        <taxon>Acipenseridae</taxon>
        <taxon>Acipenser</taxon>
    </lineage>
</organism>
<dbReference type="PROSITE" id="PS51236">
    <property type="entry name" value="TSP_CTER"/>
    <property type="match status" value="2"/>
</dbReference>
<dbReference type="InterPro" id="IPR017897">
    <property type="entry name" value="Thrombospondin_3_rpt"/>
</dbReference>
<keyword evidence="26" id="KW-1185">Reference proteome</keyword>
<dbReference type="GO" id="GO:0016525">
    <property type="term" value="P:negative regulation of angiogenesis"/>
    <property type="evidence" value="ECO:0007669"/>
    <property type="project" value="UniProtKB-ARBA"/>
</dbReference>
<dbReference type="Gene3D" id="2.20.100.10">
    <property type="entry name" value="Thrombospondin type-1 (TSP1) repeat"/>
    <property type="match status" value="3"/>
</dbReference>
<dbReference type="FunFam" id="2.20.100.10:FF:000007">
    <property type="entry name" value="Thrombospondin 1"/>
    <property type="match status" value="2"/>
</dbReference>
<dbReference type="AlphaFoldDB" id="A0A662YU28"/>
<evidence type="ECO:0000256" key="9">
    <source>
        <dbReference type="ARBA" id="ARBA00022729"/>
    </source>
</evidence>
<keyword evidence="16" id="KW-0325">Glycoprotein</keyword>
<feature type="repeat" description="TSP type-3" evidence="20">
    <location>
        <begin position="986"/>
        <end position="1021"/>
    </location>
</feature>
<evidence type="ECO:0000256" key="6">
    <source>
        <dbReference type="ARBA" id="ARBA00022536"/>
    </source>
</evidence>
<feature type="repeat" description="TSP type-3" evidence="20">
    <location>
        <begin position="1022"/>
        <end position="1057"/>
    </location>
</feature>
<dbReference type="PANTHER" id="PTHR10199">
    <property type="entry name" value="THROMBOSPONDIN"/>
    <property type="match status" value="1"/>
</dbReference>
<keyword evidence="10" id="KW-0677">Repeat</keyword>
<dbReference type="SUPFAM" id="SSF49899">
    <property type="entry name" value="Concanavalin A-like lectins/glucanases"/>
    <property type="match status" value="2"/>
</dbReference>
<dbReference type="InterPro" id="IPR028974">
    <property type="entry name" value="TSP_type-3_rpt"/>
</dbReference>
<dbReference type="Proteomes" id="UP000289886">
    <property type="component" value="Unassembled WGS sequence"/>
</dbReference>
<dbReference type="InterPro" id="IPR001007">
    <property type="entry name" value="VWF_dom"/>
</dbReference>
<feature type="compositionally biased region" description="Basic and acidic residues" evidence="21">
    <location>
        <begin position="679"/>
        <end position="690"/>
    </location>
</feature>
<keyword evidence="8 19" id="KW-0812">Transmembrane</keyword>
<dbReference type="SMART" id="SM00209">
    <property type="entry name" value="TSP1"/>
    <property type="match status" value="3"/>
</dbReference>
<dbReference type="SUPFAM" id="SSF57603">
    <property type="entry name" value="FnI-like domain"/>
    <property type="match status" value="1"/>
</dbReference>
<dbReference type="Pfam" id="PF00090">
    <property type="entry name" value="TSP_1"/>
    <property type="match status" value="3"/>
</dbReference>
<feature type="repeat" description="TSP type-3" evidence="20">
    <location>
        <begin position="679"/>
        <end position="714"/>
    </location>
</feature>
<dbReference type="Pfam" id="PF05735">
    <property type="entry name" value="TSP_C"/>
    <property type="match status" value="2"/>
</dbReference>
<evidence type="ECO:0000313" key="25">
    <source>
        <dbReference type="EMBL" id="RXM99371.1"/>
    </source>
</evidence>
<comment type="caution">
    <text evidence="18">Lacks conserved residue(s) required for the propagation of feature annotation.</text>
</comment>
<feature type="compositionally biased region" description="Basic and acidic residues" evidence="21">
    <location>
        <begin position="986"/>
        <end position="997"/>
    </location>
</feature>
<dbReference type="FunFam" id="1.50.40.10:FF:000201">
    <property type="entry name" value="Solute carrier family 25 member 4"/>
    <property type="match status" value="1"/>
</dbReference>
<evidence type="ECO:0000256" key="2">
    <source>
        <dbReference type="ARBA" id="ARBA00006375"/>
    </source>
</evidence>
<feature type="domain" description="TSP C-terminal" evidence="24">
    <location>
        <begin position="1061"/>
        <end position="1273"/>
    </location>
</feature>
<dbReference type="PROSITE" id="PS50026">
    <property type="entry name" value="EGF_3"/>
    <property type="match status" value="1"/>
</dbReference>
<evidence type="ECO:0000256" key="19">
    <source>
        <dbReference type="PROSITE-ProRule" id="PRU00282"/>
    </source>
</evidence>
<evidence type="ECO:0000259" key="23">
    <source>
        <dbReference type="PROSITE" id="PS50184"/>
    </source>
</evidence>
<evidence type="ECO:0000313" key="26">
    <source>
        <dbReference type="Proteomes" id="UP000289886"/>
    </source>
</evidence>
<keyword evidence="4" id="KW-0813">Transport</keyword>
<reference evidence="25 26" key="1">
    <citation type="submission" date="2019-01" db="EMBL/GenBank/DDBJ databases">
        <title>Draft Genome and Complete Hox-Cluster Characterization of the Sterlet Sturgeon (Acipenser ruthenus).</title>
        <authorList>
            <person name="Wei Q."/>
        </authorList>
    </citation>
    <scope>NUCLEOTIDE SEQUENCE [LARGE SCALE GENOMIC DNA]</scope>
    <source>
        <strain evidence="25">WHYD16114868_AA</strain>
        <tissue evidence="25">Blood</tissue>
    </source>
</reference>
<dbReference type="SMART" id="SM00181">
    <property type="entry name" value="EGF"/>
    <property type="match status" value="2"/>
</dbReference>
<dbReference type="FunFam" id="2.20.100.10:FF:000004">
    <property type="entry name" value="Adhesion G protein-coupled receptor B2"/>
    <property type="match status" value="1"/>
</dbReference>
<dbReference type="InterPro" id="IPR002067">
    <property type="entry name" value="MCP"/>
</dbReference>
<evidence type="ECO:0000256" key="5">
    <source>
        <dbReference type="ARBA" id="ARBA00022449"/>
    </source>
</evidence>
<dbReference type="PROSITE" id="PS01186">
    <property type="entry name" value="EGF_2"/>
    <property type="match status" value="1"/>
</dbReference>
<dbReference type="SUPFAM" id="SSF103647">
    <property type="entry name" value="TSP type-3 repeat"/>
    <property type="match status" value="2"/>
</dbReference>
<dbReference type="GO" id="GO:0005576">
    <property type="term" value="C:extracellular region"/>
    <property type="evidence" value="ECO:0007669"/>
    <property type="project" value="InterPro"/>
</dbReference>
<dbReference type="SUPFAM" id="SSF57196">
    <property type="entry name" value="EGF/Laminin"/>
    <property type="match status" value="1"/>
</dbReference>
<dbReference type="SMART" id="SM00214">
    <property type="entry name" value="VWC"/>
    <property type="match status" value="1"/>
</dbReference>
<comment type="similarity">
    <text evidence="3">Belongs to the thrombospondin family.</text>
</comment>
<dbReference type="GO" id="GO:0007155">
    <property type="term" value="P:cell adhesion"/>
    <property type="evidence" value="ECO:0007669"/>
    <property type="project" value="UniProtKB-KW"/>
</dbReference>
<comment type="similarity">
    <text evidence="2">Belongs to the mitochondrial carrier (TC 2.A.29) family.</text>
</comment>
<dbReference type="PRINTS" id="PR00926">
    <property type="entry name" value="MITOCARRIER"/>
</dbReference>
<evidence type="ECO:0000256" key="21">
    <source>
        <dbReference type="SAM" id="MobiDB-lite"/>
    </source>
</evidence>
<feature type="domain" description="TSP C-terminal" evidence="24">
    <location>
        <begin position="754"/>
        <end position="968"/>
    </location>
</feature>
<dbReference type="InterPro" id="IPR003367">
    <property type="entry name" value="Thrombospondin_3-like_rpt"/>
</dbReference>
<evidence type="ECO:0000256" key="14">
    <source>
        <dbReference type="ARBA" id="ARBA00023136"/>
    </source>
</evidence>
<feature type="region of interest" description="Disordered" evidence="21">
    <location>
        <begin position="953"/>
        <end position="1034"/>
    </location>
</feature>
<evidence type="ECO:0000256" key="13">
    <source>
        <dbReference type="ARBA" id="ARBA00022989"/>
    </source>
</evidence>
<evidence type="ECO:0000256" key="15">
    <source>
        <dbReference type="ARBA" id="ARBA00023157"/>
    </source>
</evidence>
<feature type="compositionally biased region" description="Basic and acidic residues" evidence="21">
    <location>
        <begin position="642"/>
        <end position="654"/>
    </location>
</feature>
<dbReference type="SMART" id="SM00179">
    <property type="entry name" value="EGF_CA"/>
    <property type="match status" value="2"/>
</dbReference>
<dbReference type="GO" id="GO:0005471">
    <property type="term" value="F:ATP:ADP antiporter activity"/>
    <property type="evidence" value="ECO:0007669"/>
    <property type="project" value="InterPro"/>
</dbReference>
<dbReference type="PROSITE" id="PS50184">
    <property type="entry name" value="VWFC_2"/>
    <property type="match status" value="1"/>
</dbReference>
<dbReference type="InterPro" id="IPR000884">
    <property type="entry name" value="TSP1_rpt"/>
</dbReference>
<dbReference type="InterPro" id="IPR024731">
    <property type="entry name" value="NELL2-like_EGF"/>
</dbReference>
<name>A0A662YU28_ACIRT</name>
<keyword evidence="5" id="KW-0050">Antiport</keyword>
<comment type="subcellular location">
    <subcellularLocation>
        <location evidence="1">Membrane</location>
        <topology evidence="1">Multi-pass membrane protein</topology>
    </subcellularLocation>
</comment>
<dbReference type="Pfam" id="PF02412">
    <property type="entry name" value="TSP_3"/>
    <property type="match status" value="5"/>
</dbReference>
<dbReference type="EMBL" id="SCEB01000401">
    <property type="protein sequence ID" value="RXM99371.1"/>
    <property type="molecule type" value="Genomic_DNA"/>
</dbReference>
<dbReference type="PROSITE" id="PS51234">
    <property type="entry name" value="TSP3"/>
    <property type="match status" value="4"/>
</dbReference>
<dbReference type="FunFam" id="2.10.25.10:FF:000027">
    <property type="entry name" value="Thrombospondin 3"/>
    <property type="match status" value="1"/>
</dbReference>
<evidence type="ECO:0000256" key="10">
    <source>
        <dbReference type="ARBA" id="ARBA00022737"/>
    </source>
</evidence>
<dbReference type="Gene3D" id="2.60.120.200">
    <property type="match status" value="2"/>
</dbReference>
<dbReference type="PANTHER" id="PTHR10199:SF78">
    <property type="entry name" value="THROMBOSPONDIN-1"/>
    <property type="match status" value="1"/>
</dbReference>
<feature type="domain" description="VWFC" evidence="23">
    <location>
        <begin position="220"/>
        <end position="277"/>
    </location>
</feature>
<evidence type="ECO:0000256" key="20">
    <source>
        <dbReference type="PROSITE-ProRule" id="PRU00634"/>
    </source>
</evidence>
<dbReference type="Gene3D" id="1.50.40.10">
    <property type="entry name" value="Mitochondrial carrier domain"/>
    <property type="match status" value="1"/>
</dbReference>
<keyword evidence="9" id="KW-0732">Signal</keyword>
<protein>
    <submittedName>
        <fullName evidence="25">Thrombospondin-1</fullName>
    </submittedName>
</protein>
<dbReference type="SUPFAM" id="SSF103506">
    <property type="entry name" value="Mitochondrial carrier"/>
    <property type="match status" value="1"/>
</dbReference>
<dbReference type="Pfam" id="PF12947">
    <property type="entry name" value="EGF_3"/>
    <property type="match status" value="1"/>
</dbReference>
<gene>
    <name evidence="25" type="ORF">EOD39_11654</name>
</gene>
<evidence type="ECO:0000256" key="7">
    <source>
        <dbReference type="ARBA" id="ARBA00022674"/>
    </source>
</evidence>
<dbReference type="InterPro" id="IPR001881">
    <property type="entry name" value="EGF-like_Ca-bd_dom"/>
</dbReference>
<sequence>MSEQAISFAKDFLAGGVAAAISKTAVAPIERVKLLLQVQHASKQIAVDQQYKGIVDCIVRIPKEQGFVSFWRGNLANVIRYFPTQALNFAFKDKYKQIFLGGVDKNQFWRYFAGNLASGGAAGATSLCFVYPLDFARTRLAADVGKAGATREFKGLADCLVKISKSDDIQTVCGFSCDELANMFKELQGLRVIVTQLVDKVHKVTEENELIQKTIQIRPGICVHNGIFHNNKEEWTVDGCTECTCQNSATVCREISCPLMPCANATVPDGECCPRCGTPSDSAEDGWSPWSEWTHCSVTCGRGIQQRGRSCDRISSSCEGTSVQTRDCYIQECDKRFKQDGHWSHWSPWSSCSVSCGAGVITRIRLCNSPTPQMGGKDCVGEGRQTEKCQKSPCPINGKWGPWSMWDTCTVTCGGGVQKRKRLCNNPPAKYGGKDCIGEPKESQLCNKDDCPVDGCLSNPCFAGSKCTSFPDGSWKCGPCPTGYQGNGVQCKDIDECKEVPNACFVFNDVHRCENTDPGYNCLPCPPRYSGEQPYGRGVEDATAKKQARDTIEEKIQYNGRPATTVLVCKPRNPCNDGTHDCNANARCIYLGHYTEPMFRCECKPGYAGNGHICGEDTDLDGWPNEELVCVENATYHCKKVDSDSDRVGDKCDSNQDIDEDGHQNNLDNCPYIPNANQADHDKDGKGDACDHDDDNDGIPDDKDNCRLAFNPDQLDSDGDGRGDVCKDDFDQDNVPDIYDVCPENFEISETDFRKFQMVPLDPKGTSQIDPNWVVRHQGKELVQTVNCDPGIAVGFDEFNAVDFSGTFFINTERDDDYAGFVFGYQSSARFYVVMWKQITQTYWSDSPTKAQGYSGLSIKVVNSTTGPGEHLRNALWHTGNTSGQVRTLWHDPRNVGWKDFTAYRWHLTHRPKTGHIRVVMYEGKRIMADSGAIYDKTYAGGRLGLFVDSDSDRVGDKCDSNQDIDEDGHQNNLDNCPYIPNANQADHDKDGKGDACDHDDDNDGIPDDKDNCRLAFNPDQLDSDGDGRGDICKDDFDQDNVPDIYDVCPENFEISETDFRKFQMVPLDPKGTSQIDPNWVVRHQGKELVQTVNCDPGIAVGFDEFNAVDFSGTFFINTERDDDYAGFVFGYQSSARFYVVMWKQITQTYWSDSPTKAQGYSGLSIKVVNSTTGPGEHLRNALWHTGNTSGQVRTLWHDPRNVGWKDFTAYRWHLTHRPKTGHIRVVMYEGKRIMADSGAIYDKTYAGGRLGLFVFSQEMVYFSDLKYECRDA</sequence>